<keyword evidence="10" id="KW-1185">Reference proteome</keyword>
<comment type="cofactor">
    <cofactor evidence="7">
        <name>Mg(2+)</name>
        <dbReference type="ChEBI" id="CHEBI:18420"/>
    </cofactor>
</comment>
<feature type="transmembrane region" description="Helical" evidence="8">
    <location>
        <begin position="6"/>
        <end position="23"/>
    </location>
</feature>
<accession>A0A4Q0I4X6</accession>
<dbReference type="GO" id="GO:0046872">
    <property type="term" value="F:metal ion binding"/>
    <property type="evidence" value="ECO:0007669"/>
    <property type="project" value="UniProtKB-KW"/>
</dbReference>
<comment type="caution">
    <text evidence="9">The sequence shown here is derived from an EMBL/GenBank/DDBJ whole genome shotgun (WGS) entry which is preliminary data.</text>
</comment>
<feature type="transmembrane region" description="Helical" evidence="8">
    <location>
        <begin position="228"/>
        <end position="244"/>
    </location>
</feature>
<feature type="transmembrane region" description="Helical" evidence="8">
    <location>
        <begin position="327"/>
        <end position="347"/>
    </location>
</feature>
<dbReference type="PROSITE" id="PS01348">
    <property type="entry name" value="MRAY_2"/>
    <property type="match status" value="1"/>
</dbReference>
<feature type="transmembrane region" description="Helical" evidence="8">
    <location>
        <begin position="250"/>
        <end position="271"/>
    </location>
</feature>
<dbReference type="GO" id="GO:0016780">
    <property type="term" value="F:phosphotransferase activity, for other substituted phosphate groups"/>
    <property type="evidence" value="ECO:0007669"/>
    <property type="project" value="InterPro"/>
</dbReference>
<keyword evidence="4 8" id="KW-0812">Transmembrane</keyword>
<protein>
    <submittedName>
        <fullName evidence="9">Undecaprenyl/decaprenyl-phosphate alpha-N-acetylglucosaminyl 1-phosphate transferase</fullName>
    </submittedName>
</protein>
<reference evidence="10" key="1">
    <citation type="submission" date="2018-11" db="EMBL/GenBank/DDBJ databases">
        <title>Genome sequencing of a novel mesophilic and cellulolytic organism within the genus Hungateiclostridium.</title>
        <authorList>
            <person name="Rettenmaier R."/>
            <person name="Liebl W."/>
            <person name="Zverlov V."/>
        </authorList>
    </citation>
    <scope>NUCLEOTIDE SEQUENCE [LARGE SCALE GENOMIC DNA]</scope>
    <source>
        <strain evidence="10">N2K1</strain>
    </source>
</reference>
<feature type="transmembrane region" description="Helical" evidence="8">
    <location>
        <begin position="174"/>
        <end position="192"/>
    </location>
</feature>
<sequence length="379" mass="41147">MVYEYIIFFALAFIVAFSSTPIAKKIAFSIGAVDVPKDARRMHKKPVARLGGLAIFTGFIVSLLFGMLSTYLNMKGIIPNRQLLGMLIGAFIIVAIGIVDDIKQLGPRFKLIFQIIAALSVVFISDIRIVNITNPFAEGGTTQFNDFVSYPLTIMWIVGVTNAINLIDGLDGLAAGISSISYLSLFFVSLITGDVGSAMITVILAGSTLGFLPYNFNPAKIFMGDTGATFLGFTLAVISIQGMLKSYAALSIAVPLLVLGLPLFDTISTIFRRALNRKPIMQPDRGHLHHKLIDMGYSQRQTVLVMYSLSGALGLSAIVLADKGFVSAIILVITVAAFVIGGSRYMLEMDDVEIPEKYKPTEELVSPVINEMKDLENQQ</sequence>
<feature type="transmembrane region" description="Helical" evidence="8">
    <location>
        <begin position="198"/>
        <end position="216"/>
    </location>
</feature>
<evidence type="ECO:0000313" key="9">
    <source>
        <dbReference type="EMBL" id="RXE59364.1"/>
    </source>
</evidence>
<feature type="transmembrane region" description="Helical" evidence="8">
    <location>
        <begin position="50"/>
        <end position="71"/>
    </location>
</feature>
<dbReference type="CDD" id="cd06853">
    <property type="entry name" value="GT_WecA_like"/>
    <property type="match status" value="1"/>
</dbReference>
<dbReference type="GO" id="GO:0044038">
    <property type="term" value="P:cell wall macromolecule biosynthetic process"/>
    <property type="evidence" value="ECO:0007669"/>
    <property type="project" value="TreeGrafter"/>
</dbReference>
<evidence type="ECO:0000256" key="3">
    <source>
        <dbReference type="ARBA" id="ARBA00022679"/>
    </source>
</evidence>
<evidence type="ECO:0000256" key="4">
    <source>
        <dbReference type="ARBA" id="ARBA00022692"/>
    </source>
</evidence>
<feature type="binding site" evidence="7">
    <location>
        <position position="165"/>
    </location>
    <ligand>
        <name>Mg(2+)</name>
        <dbReference type="ChEBI" id="CHEBI:18420"/>
    </ligand>
</feature>
<dbReference type="Pfam" id="PF00953">
    <property type="entry name" value="Glycos_transf_4"/>
    <property type="match status" value="1"/>
</dbReference>
<comment type="subcellular location">
    <subcellularLocation>
        <location evidence="1">Cell membrane</location>
        <topology evidence="1">Multi-pass membrane protein</topology>
    </subcellularLocation>
</comment>
<dbReference type="PANTHER" id="PTHR22926">
    <property type="entry name" value="PHOSPHO-N-ACETYLMURAMOYL-PENTAPEPTIDE-TRANSFERASE"/>
    <property type="match status" value="1"/>
</dbReference>
<dbReference type="GO" id="GO:0071555">
    <property type="term" value="P:cell wall organization"/>
    <property type="evidence" value="ECO:0007669"/>
    <property type="project" value="TreeGrafter"/>
</dbReference>
<feature type="transmembrane region" description="Helical" evidence="8">
    <location>
        <begin position="303"/>
        <end position="321"/>
    </location>
</feature>
<name>A0A4Q0I4X6_9FIRM</name>
<evidence type="ECO:0000256" key="5">
    <source>
        <dbReference type="ARBA" id="ARBA00022989"/>
    </source>
</evidence>
<proteinExistence type="predicted"/>
<dbReference type="GO" id="GO:0005886">
    <property type="term" value="C:plasma membrane"/>
    <property type="evidence" value="ECO:0007669"/>
    <property type="project" value="UniProtKB-SubCell"/>
</dbReference>
<evidence type="ECO:0000256" key="1">
    <source>
        <dbReference type="ARBA" id="ARBA00004651"/>
    </source>
</evidence>
<dbReference type="OrthoDB" id="9805475at2"/>
<dbReference type="GO" id="GO:0009103">
    <property type="term" value="P:lipopolysaccharide biosynthetic process"/>
    <property type="evidence" value="ECO:0007669"/>
    <property type="project" value="TreeGrafter"/>
</dbReference>
<dbReference type="EMBL" id="RLII01000006">
    <property type="protein sequence ID" value="RXE59364.1"/>
    <property type="molecule type" value="Genomic_DNA"/>
</dbReference>
<keyword evidence="5 8" id="KW-1133">Transmembrane helix</keyword>
<feature type="binding site" evidence="7">
    <location>
        <position position="225"/>
    </location>
    <ligand>
        <name>Mg(2+)</name>
        <dbReference type="ChEBI" id="CHEBI:18420"/>
    </ligand>
</feature>
<dbReference type="AlphaFoldDB" id="A0A4Q0I4X6"/>
<evidence type="ECO:0000256" key="2">
    <source>
        <dbReference type="ARBA" id="ARBA00022475"/>
    </source>
</evidence>
<dbReference type="Proteomes" id="UP000289166">
    <property type="component" value="Unassembled WGS sequence"/>
</dbReference>
<evidence type="ECO:0000256" key="7">
    <source>
        <dbReference type="PIRSR" id="PIRSR600715-1"/>
    </source>
</evidence>
<evidence type="ECO:0000256" key="8">
    <source>
        <dbReference type="SAM" id="Phobius"/>
    </source>
</evidence>
<feature type="transmembrane region" description="Helical" evidence="8">
    <location>
        <begin position="83"/>
        <end position="99"/>
    </location>
</feature>
<keyword evidence="6 8" id="KW-0472">Membrane</keyword>
<keyword evidence="3 9" id="KW-0808">Transferase</keyword>
<dbReference type="PANTHER" id="PTHR22926:SF3">
    <property type="entry name" value="UNDECAPRENYL-PHOSPHATE ALPHA-N-ACETYLGLUCOSAMINYL 1-PHOSPHATE TRANSFERASE"/>
    <property type="match status" value="1"/>
</dbReference>
<keyword evidence="2" id="KW-1003">Cell membrane</keyword>
<organism evidence="9 10">
    <name type="scientific">Acetivibrio mesophilus</name>
    <dbReference type="NCBI Taxonomy" id="2487273"/>
    <lineage>
        <taxon>Bacteria</taxon>
        <taxon>Bacillati</taxon>
        <taxon>Bacillota</taxon>
        <taxon>Clostridia</taxon>
        <taxon>Eubacteriales</taxon>
        <taxon>Oscillospiraceae</taxon>
        <taxon>Acetivibrio</taxon>
    </lineage>
</organism>
<dbReference type="InterPro" id="IPR018480">
    <property type="entry name" value="PNAcMuramoyl-5peptid_Trfase_CS"/>
</dbReference>
<feature type="transmembrane region" description="Helical" evidence="8">
    <location>
        <begin position="150"/>
        <end position="167"/>
    </location>
</feature>
<gene>
    <name evidence="9" type="ORF">EFD62_06795</name>
</gene>
<evidence type="ECO:0000256" key="6">
    <source>
        <dbReference type="ARBA" id="ARBA00023136"/>
    </source>
</evidence>
<feature type="transmembrane region" description="Helical" evidence="8">
    <location>
        <begin position="111"/>
        <end position="130"/>
    </location>
</feature>
<evidence type="ECO:0000313" key="10">
    <source>
        <dbReference type="Proteomes" id="UP000289166"/>
    </source>
</evidence>
<keyword evidence="7" id="KW-0479">Metal-binding</keyword>
<keyword evidence="7" id="KW-0460">Magnesium</keyword>
<dbReference type="RefSeq" id="WP_069195638.1">
    <property type="nucleotide sequence ID" value="NZ_RLII01000006.1"/>
</dbReference>
<dbReference type="InterPro" id="IPR000715">
    <property type="entry name" value="Glycosyl_transferase_4"/>
</dbReference>